<dbReference type="InterPro" id="IPR027417">
    <property type="entry name" value="P-loop_NTPase"/>
</dbReference>
<dbReference type="NCBIfam" id="TIGR00231">
    <property type="entry name" value="small_GTP"/>
    <property type="match status" value="1"/>
</dbReference>
<dbReference type="GO" id="GO:0005525">
    <property type="term" value="F:GTP binding"/>
    <property type="evidence" value="ECO:0007669"/>
    <property type="project" value="UniProtKB-KW"/>
</dbReference>
<proteinExistence type="predicted"/>
<dbReference type="InterPro" id="IPR005225">
    <property type="entry name" value="Small_GTP-bd"/>
</dbReference>
<keyword evidence="2" id="KW-0342">GTP-binding</keyword>
<dbReference type="SUPFAM" id="SSF52540">
    <property type="entry name" value="P-loop containing nucleoside triphosphate hydrolases"/>
    <property type="match status" value="1"/>
</dbReference>
<accession>A0A0F9RZP6</accession>
<evidence type="ECO:0000313" key="3">
    <source>
        <dbReference type="EMBL" id="KKN22628.1"/>
    </source>
</evidence>
<protein>
    <recommendedName>
        <fullName evidence="4">GTP-binding protein</fullName>
    </recommendedName>
</protein>
<dbReference type="SMART" id="SM00174">
    <property type="entry name" value="RHO"/>
    <property type="match status" value="1"/>
</dbReference>
<dbReference type="InterPro" id="IPR001806">
    <property type="entry name" value="Small_GTPase"/>
</dbReference>
<evidence type="ECO:0000256" key="2">
    <source>
        <dbReference type="ARBA" id="ARBA00023134"/>
    </source>
</evidence>
<name>A0A0F9RZP6_9ZZZZ</name>
<dbReference type="InterPro" id="IPR050227">
    <property type="entry name" value="Rab"/>
</dbReference>
<dbReference type="FunFam" id="3.40.50.300:FF:001447">
    <property type="entry name" value="Ras-related protein Rab-1B"/>
    <property type="match status" value="1"/>
</dbReference>
<comment type="caution">
    <text evidence="3">The sequence shown here is derived from an EMBL/GenBank/DDBJ whole genome shotgun (WGS) entry which is preliminary data.</text>
</comment>
<dbReference type="PANTHER" id="PTHR47977">
    <property type="entry name" value="RAS-RELATED PROTEIN RAB"/>
    <property type="match status" value="1"/>
</dbReference>
<evidence type="ECO:0008006" key="4">
    <source>
        <dbReference type="Google" id="ProtNLM"/>
    </source>
</evidence>
<dbReference type="PRINTS" id="PR00449">
    <property type="entry name" value="RASTRNSFRMNG"/>
</dbReference>
<dbReference type="PROSITE" id="PS51421">
    <property type="entry name" value="RAS"/>
    <property type="match status" value="1"/>
</dbReference>
<sequence>MFKIVIFGDGGVGKTTLISRYLTGVFKSDSIITIGVDFHVKKIEVEGKRVSLQIWDFAGEERFRFLLSSYVIGASGGIFLFDITRYSSIKNFDSWLEIFMKGYRGTNHQIPVLMVGSKLDLEIKRAVSRDEAYTIAKKNNLYGYIECSAKDGQNVEEIFIEIGRLMLKKANLDG</sequence>
<dbReference type="SMART" id="SM00175">
    <property type="entry name" value="RAB"/>
    <property type="match status" value="1"/>
</dbReference>
<dbReference type="SMART" id="SM00176">
    <property type="entry name" value="RAN"/>
    <property type="match status" value="1"/>
</dbReference>
<dbReference type="PROSITE" id="PS51419">
    <property type="entry name" value="RAB"/>
    <property type="match status" value="1"/>
</dbReference>
<dbReference type="Pfam" id="PF00071">
    <property type="entry name" value="Ras"/>
    <property type="match status" value="1"/>
</dbReference>
<gene>
    <name evidence="3" type="ORF">LCGC14_0913110</name>
</gene>
<keyword evidence="1" id="KW-0547">Nucleotide-binding</keyword>
<dbReference type="CDD" id="cd00154">
    <property type="entry name" value="Rab"/>
    <property type="match status" value="1"/>
</dbReference>
<dbReference type="GO" id="GO:0003924">
    <property type="term" value="F:GTPase activity"/>
    <property type="evidence" value="ECO:0007669"/>
    <property type="project" value="InterPro"/>
</dbReference>
<dbReference type="AlphaFoldDB" id="A0A0F9RZP6"/>
<dbReference type="SMART" id="SM00173">
    <property type="entry name" value="RAS"/>
    <property type="match status" value="1"/>
</dbReference>
<dbReference type="PROSITE" id="PS51420">
    <property type="entry name" value="RHO"/>
    <property type="match status" value="1"/>
</dbReference>
<reference evidence="3" key="1">
    <citation type="journal article" date="2015" name="Nature">
        <title>Complex archaea that bridge the gap between prokaryotes and eukaryotes.</title>
        <authorList>
            <person name="Spang A."/>
            <person name="Saw J.H."/>
            <person name="Jorgensen S.L."/>
            <person name="Zaremba-Niedzwiedzka K."/>
            <person name="Martijn J."/>
            <person name="Lind A.E."/>
            <person name="van Eijk R."/>
            <person name="Schleper C."/>
            <person name="Guy L."/>
            <person name="Ettema T.J."/>
        </authorList>
    </citation>
    <scope>NUCLEOTIDE SEQUENCE</scope>
</reference>
<evidence type="ECO:0000256" key="1">
    <source>
        <dbReference type="ARBA" id="ARBA00022741"/>
    </source>
</evidence>
<dbReference type="EMBL" id="LAZR01003043">
    <property type="protein sequence ID" value="KKN22628.1"/>
    <property type="molecule type" value="Genomic_DNA"/>
</dbReference>
<dbReference type="Gene3D" id="3.40.50.300">
    <property type="entry name" value="P-loop containing nucleotide triphosphate hydrolases"/>
    <property type="match status" value="1"/>
</dbReference>
<organism evidence="3">
    <name type="scientific">marine sediment metagenome</name>
    <dbReference type="NCBI Taxonomy" id="412755"/>
    <lineage>
        <taxon>unclassified sequences</taxon>
        <taxon>metagenomes</taxon>
        <taxon>ecological metagenomes</taxon>
    </lineage>
</organism>